<reference evidence="3" key="1">
    <citation type="submission" date="2015-04" db="UniProtKB">
        <authorList>
            <consortium name="EnsemblPlants"/>
        </authorList>
    </citation>
    <scope>IDENTIFICATION</scope>
</reference>
<dbReference type="OMA" id="CGCACAY"/>
<accession>A0A0E0MDC0</accession>
<dbReference type="AlphaFoldDB" id="A0A0E0MDC0"/>
<feature type="region of interest" description="Disordered" evidence="1">
    <location>
        <begin position="130"/>
        <end position="149"/>
    </location>
</feature>
<dbReference type="Gramene" id="OPUNC11G05260.1">
    <property type="protein sequence ID" value="OPUNC11G05260.1"/>
    <property type="gene ID" value="OPUNC11G05260"/>
</dbReference>
<dbReference type="EnsemblPlants" id="OPUNC11G05260.1">
    <property type="protein sequence ID" value="OPUNC11G05260.1"/>
    <property type="gene ID" value="OPUNC11G05260"/>
</dbReference>
<evidence type="ECO:0000256" key="1">
    <source>
        <dbReference type="SAM" id="MobiDB-lite"/>
    </source>
</evidence>
<keyword evidence="2" id="KW-0812">Transmembrane</keyword>
<organism evidence="3">
    <name type="scientific">Oryza punctata</name>
    <name type="common">Red rice</name>
    <dbReference type="NCBI Taxonomy" id="4537"/>
    <lineage>
        <taxon>Eukaryota</taxon>
        <taxon>Viridiplantae</taxon>
        <taxon>Streptophyta</taxon>
        <taxon>Embryophyta</taxon>
        <taxon>Tracheophyta</taxon>
        <taxon>Spermatophyta</taxon>
        <taxon>Magnoliopsida</taxon>
        <taxon>Liliopsida</taxon>
        <taxon>Poales</taxon>
        <taxon>Poaceae</taxon>
        <taxon>BOP clade</taxon>
        <taxon>Oryzoideae</taxon>
        <taxon>Oryzeae</taxon>
        <taxon>Oryzinae</taxon>
        <taxon>Oryza</taxon>
    </lineage>
</organism>
<reference evidence="3" key="2">
    <citation type="submission" date="2018-05" db="EMBL/GenBank/DDBJ databases">
        <title>OpunRS2 (Oryza punctata Reference Sequence Version 2).</title>
        <authorList>
            <person name="Zhang J."/>
            <person name="Kudrna D."/>
            <person name="Lee S."/>
            <person name="Talag J."/>
            <person name="Welchert J."/>
            <person name="Wing R.A."/>
        </authorList>
    </citation>
    <scope>NUCLEOTIDE SEQUENCE [LARGE SCALE GENOMIC DNA]</scope>
</reference>
<keyword evidence="2" id="KW-1133">Transmembrane helix</keyword>
<evidence type="ECO:0000256" key="2">
    <source>
        <dbReference type="SAM" id="Phobius"/>
    </source>
</evidence>
<dbReference type="Proteomes" id="UP000026962">
    <property type="component" value="Chromosome 11"/>
</dbReference>
<feature type="transmembrane region" description="Helical" evidence="2">
    <location>
        <begin position="72"/>
        <end position="88"/>
    </location>
</feature>
<dbReference type="HOGENOM" id="CLU_118798_0_0_1"/>
<keyword evidence="4" id="KW-1185">Reference proteome</keyword>
<evidence type="ECO:0000313" key="4">
    <source>
        <dbReference type="Proteomes" id="UP000026962"/>
    </source>
</evidence>
<sequence>MLCDSCGCACAYGGRGVVAPMDVDDEEQQLAAPLLLDLEAAAAAAVGSKPPAAADDDHTTAKMAAVLSRIRVYWVFLFLLWVYLLNWARRFTLTFTDGSIWFTTFAVMVTAIPLTEFFYMLVMHVEETRKEEEEEQPAPPPPPAAANSGARERIFATLRDVFTTTDDDAASTEAFDERTGKLGRCILRDLN</sequence>
<proteinExistence type="predicted"/>
<protein>
    <submittedName>
        <fullName evidence="3">Uncharacterized protein</fullName>
    </submittedName>
</protein>
<evidence type="ECO:0000313" key="3">
    <source>
        <dbReference type="EnsemblPlants" id="OPUNC11G05260.1"/>
    </source>
</evidence>
<keyword evidence="2" id="KW-0472">Membrane</keyword>
<name>A0A0E0MDC0_ORYPU</name>
<feature type="transmembrane region" description="Helical" evidence="2">
    <location>
        <begin position="100"/>
        <end position="122"/>
    </location>
</feature>